<feature type="transmembrane region" description="Helical" evidence="3">
    <location>
        <begin position="337"/>
        <end position="356"/>
    </location>
</feature>
<proteinExistence type="inferred from homology"/>
<dbReference type="EMBL" id="JBEFKJ010000007">
    <property type="protein sequence ID" value="KAL2045298.1"/>
    <property type="molecule type" value="Genomic_DNA"/>
</dbReference>
<reference evidence="4 5" key="1">
    <citation type="submission" date="2024-09" db="EMBL/GenBank/DDBJ databases">
        <title>Rethinking Asexuality: The Enigmatic Case of Functional Sexual Genes in Lepraria (Stereocaulaceae).</title>
        <authorList>
            <person name="Doellman M."/>
            <person name="Sun Y."/>
            <person name="Barcenas-Pena A."/>
            <person name="Lumbsch H.T."/>
            <person name="Grewe F."/>
        </authorList>
    </citation>
    <scope>NUCLEOTIDE SEQUENCE [LARGE SCALE GENOMIC DNA]</scope>
    <source>
        <strain evidence="4 5">Mercado 3170</strain>
    </source>
</reference>
<sequence length="365" mass="39330">MSIVVSPLVDKGLFRLCFHGGSLLLVVSVSITSFCKQWWQFLLVQGIMTGAGMGLVFSSGSLLLMTYFSRHVGLVLGLASSGGSVGGMVFPVVAQQLVTKIGYPWTVRVIALIVLVTLLPAQIVVRERKGWRRKAKPSMDWTMFGDVPYLLVVAGLFFTLWGIYFGFYYVNLPSQVSICTEGLPRIHSQIVVFGQTALHLSPTPSVVLLVLMNAPNAPGRILPTLISDNCLGPLNTIVPITLLTSFTLYLWIGCTTHTSLIFLSCFYGLCAGGIQGLYIPLIRAFSIPRGSSIGAENKVSVRMAFSFFWISVATLTGSPLGGALLGKMNGGFLGAQLFAGSSVLVGSLLLIAARWIREGWKSAKV</sequence>
<feature type="transmembrane region" description="Helical" evidence="3">
    <location>
        <begin position="303"/>
        <end position="325"/>
    </location>
</feature>
<evidence type="ECO:0008006" key="6">
    <source>
        <dbReference type="Google" id="ProtNLM"/>
    </source>
</evidence>
<keyword evidence="3" id="KW-0812">Transmembrane</keyword>
<feature type="transmembrane region" description="Helical" evidence="3">
    <location>
        <begin position="12"/>
        <end position="32"/>
    </location>
</feature>
<evidence type="ECO:0000313" key="5">
    <source>
        <dbReference type="Proteomes" id="UP001590950"/>
    </source>
</evidence>
<feature type="transmembrane region" description="Helical" evidence="3">
    <location>
        <begin position="146"/>
        <end position="170"/>
    </location>
</feature>
<dbReference type="PANTHER" id="PTHR11360:SF130">
    <property type="entry name" value="MAJOR FACILITATOR SUPERFAMILY (MFS) PROFILE DOMAIN-CONTAINING PROTEIN-RELATED"/>
    <property type="match status" value="1"/>
</dbReference>
<keyword evidence="5" id="KW-1185">Reference proteome</keyword>
<feature type="transmembrane region" description="Helical" evidence="3">
    <location>
        <begin position="232"/>
        <end position="252"/>
    </location>
</feature>
<keyword evidence="3" id="KW-0472">Membrane</keyword>
<feature type="transmembrane region" description="Helical" evidence="3">
    <location>
        <begin position="38"/>
        <end position="65"/>
    </location>
</feature>
<dbReference type="InterPro" id="IPR011701">
    <property type="entry name" value="MFS"/>
</dbReference>
<evidence type="ECO:0000313" key="4">
    <source>
        <dbReference type="EMBL" id="KAL2045298.1"/>
    </source>
</evidence>
<dbReference type="InterPro" id="IPR050327">
    <property type="entry name" value="Proton-linked_MCT"/>
</dbReference>
<organism evidence="4 5">
    <name type="scientific">Stereocaulon virgatum</name>
    <dbReference type="NCBI Taxonomy" id="373712"/>
    <lineage>
        <taxon>Eukaryota</taxon>
        <taxon>Fungi</taxon>
        <taxon>Dikarya</taxon>
        <taxon>Ascomycota</taxon>
        <taxon>Pezizomycotina</taxon>
        <taxon>Lecanoromycetes</taxon>
        <taxon>OSLEUM clade</taxon>
        <taxon>Lecanoromycetidae</taxon>
        <taxon>Lecanorales</taxon>
        <taxon>Lecanorineae</taxon>
        <taxon>Stereocaulaceae</taxon>
        <taxon>Stereocaulon</taxon>
    </lineage>
</organism>
<comment type="similarity">
    <text evidence="2">Belongs to the major facilitator superfamily. Monocarboxylate porter (TC 2.A.1.13) family.</text>
</comment>
<comment type="caution">
    <text evidence="4">The sequence shown here is derived from an EMBL/GenBank/DDBJ whole genome shotgun (WGS) entry which is preliminary data.</text>
</comment>
<accession>A0ABR4AHP2</accession>
<dbReference type="InterPro" id="IPR036259">
    <property type="entry name" value="MFS_trans_sf"/>
</dbReference>
<protein>
    <recommendedName>
        <fullName evidence="6">MFS general substrate transporter</fullName>
    </recommendedName>
</protein>
<dbReference type="Pfam" id="PF07690">
    <property type="entry name" value="MFS_1"/>
    <property type="match status" value="1"/>
</dbReference>
<evidence type="ECO:0000256" key="1">
    <source>
        <dbReference type="ARBA" id="ARBA00004141"/>
    </source>
</evidence>
<dbReference type="PANTHER" id="PTHR11360">
    <property type="entry name" value="MONOCARBOXYLATE TRANSPORTER"/>
    <property type="match status" value="1"/>
</dbReference>
<comment type="subcellular location">
    <subcellularLocation>
        <location evidence="1">Membrane</location>
        <topology evidence="1">Multi-pass membrane protein</topology>
    </subcellularLocation>
</comment>
<name>A0ABR4AHP2_9LECA</name>
<gene>
    <name evidence="4" type="ORF">N7G274_002381</name>
</gene>
<keyword evidence="3" id="KW-1133">Transmembrane helix</keyword>
<dbReference type="SUPFAM" id="SSF103473">
    <property type="entry name" value="MFS general substrate transporter"/>
    <property type="match status" value="1"/>
</dbReference>
<feature type="transmembrane region" description="Helical" evidence="3">
    <location>
        <begin position="105"/>
        <end position="125"/>
    </location>
</feature>
<evidence type="ECO:0000256" key="3">
    <source>
        <dbReference type="SAM" id="Phobius"/>
    </source>
</evidence>
<feature type="transmembrane region" description="Helical" evidence="3">
    <location>
        <begin position="258"/>
        <end position="282"/>
    </location>
</feature>
<dbReference type="Gene3D" id="1.20.1250.20">
    <property type="entry name" value="MFS general substrate transporter like domains"/>
    <property type="match status" value="1"/>
</dbReference>
<feature type="transmembrane region" description="Helical" evidence="3">
    <location>
        <begin position="72"/>
        <end position="93"/>
    </location>
</feature>
<dbReference type="Proteomes" id="UP001590950">
    <property type="component" value="Unassembled WGS sequence"/>
</dbReference>
<feature type="transmembrane region" description="Helical" evidence="3">
    <location>
        <begin position="190"/>
        <end position="211"/>
    </location>
</feature>
<evidence type="ECO:0000256" key="2">
    <source>
        <dbReference type="ARBA" id="ARBA00006727"/>
    </source>
</evidence>